<dbReference type="GO" id="GO:0006402">
    <property type="term" value="P:mRNA catabolic process"/>
    <property type="evidence" value="ECO:0007669"/>
    <property type="project" value="InterPro"/>
</dbReference>
<dbReference type="Pfam" id="PF07378">
    <property type="entry name" value="FlbT"/>
    <property type="match status" value="1"/>
</dbReference>
<dbReference type="AlphaFoldDB" id="A0A1F6EB23"/>
<evidence type="ECO:0000313" key="3">
    <source>
        <dbReference type="Proteomes" id="UP000176914"/>
    </source>
</evidence>
<accession>A0A1F6EB23</accession>
<evidence type="ECO:0008006" key="4">
    <source>
        <dbReference type="Google" id="ProtNLM"/>
    </source>
</evidence>
<dbReference type="Proteomes" id="UP000176914">
    <property type="component" value="Unassembled WGS sequence"/>
</dbReference>
<keyword evidence="1" id="KW-0694">RNA-binding</keyword>
<evidence type="ECO:0000256" key="1">
    <source>
        <dbReference type="ARBA" id="ARBA00022884"/>
    </source>
</evidence>
<comment type="caution">
    <text evidence="2">The sequence shown here is derived from an EMBL/GenBank/DDBJ whole genome shotgun (WGS) entry which is preliminary data.</text>
</comment>
<gene>
    <name evidence="2" type="ORF">A3C20_04760</name>
</gene>
<dbReference type="GO" id="GO:0048027">
    <property type="term" value="F:mRNA 5'-UTR binding"/>
    <property type="evidence" value="ECO:0007669"/>
    <property type="project" value="InterPro"/>
</dbReference>
<reference evidence="2 3" key="1">
    <citation type="journal article" date="2016" name="Nat. Commun.">
        <title>Thousands of microbial genomes shed light on interconnected biogeochemical processes in an aquifer system.</title>
        <authorList>
            <person name="Anantharaman K."/>
            <person name="Brown C.T."/>
            <person name="Hug L.A."/>
            <person name="Sharon I."/>
            <person name="Castelle C.J."/>
            <person name="Probst A.J."/>
            <person name="Thomas B.C."/>
            <person name="Singh A."/>
            <person name="Wilkins M.J."/>
            <person name="Karaoz U."/>
            <person name="Brodie E.L."/>
            <person name="Williams K.H."/>
            <person name="Hubbard S.S."/>
            <person name="Banfield J.F."/>
        </authorList>
    </citation>
    <scope>NUCLEOTIDE SEQUENCE [LARGE SCALE GENOMIC DNA]</scope>
</reference>
<dbReference type="EMBL" id="MFLL01000001">
    <property type="protein sequence ID" value="OGG70801.1"/>
    <property type="molecule type" value="Genomic_DNA"/>
</dbReference>
<organism evidence="2 3">
    <name type="scientific">Candidatus Kaiserbacteria bacterium RIFCSPHIGHO2_02_FULL_55_25</name>
    <dbReference type="NCBI Taxonomy" id="1798498"/>
    <lineage>
        <taxon>Bacteria</taxon>
        <taxon>Candidatus Kaiseribacteriota</taxon>
    </lineage>
</organism>
<protein>
    <recommendedName>
        <fullName evidence="4">Flagellar biosynthesis repressor FlbT</fullName>
    </recommendedName>
</protein>
<dbReference type="InterPro" id="IPR009967">
    <property type="entry name" value="Flagellum_FlbT"/>
</dbReference>
<evidence type="ECO:0000313" key="2">
    <source>
        <dbReference type="EMBL" id="OGG70801.1"/>
    </source>
</evidence>
<dbReference type="GO" id="GO:1902209">
    <property type="term" value="P:negative regulation of bacterial-type flagellum assembly"/>
    <property type="evidence" value="ECO:0007669"/>
    <property type="project" value="InterPro"/>
</dbReference>
<sequence length="129" mass="14505">MATESGRKGLSLELAPAERLLINGVTIIFTERTRLLITTPGARVLHGKMVMNEEEATTSARGLYLLLQNAYMQSTDEGRSVAVAQLDEIAASPDLQVAWNDALNISNNRWYPALKRIYRMFEKEVTFYP</sequence>
<proteinExistence type="predicted"/>
<name>A0A1F6EB23_9BACT</name>